<name>A0ABP1GK35_9EUKA</name>
<proteinExistence type="predicted"/>
<evidence type="ECO:0000313" key="1">
    <source>
        <dbReference type="EMBL" id="CAL5971063.1"/>
    </source>
</evidence>
<reference evidence="2 3" key="1">
    <citation type="submission" date="2024-07" db="EMBL/GenBank/DDBJ databases">
        <authorList>
            <person name="Akdeniz Z."/>
        </authorList>
    </citation>
    <scope>NUCLEOTIDE SEQUENCE [LARGE SCALE GENOMIC DNA]</scope>
</reference>
<dbReference type="EMBL" id="CAXDID020000002">
    <property type="protein sequence ID" value="CAL5971069.1"/>
    <property type="molecule type" value="Genomic_DNA"/>
</dbReference>
<organism evidence="2 3">
    <name type="scientific">Hexamita inflata</name>
    <dbReference type="NCBI Taxonomy" id="28002"/>
    <lineage>
        <taxon>Eukaryota</taxon>
        <taxon>Metamonada</taxon>
        <taxon>Diplomonadida</taxon>
        <taxon>Hexamitidae</taxon>
        <taxon>Hexamitinae</taxon>
        <taxon>Hexamita</taxon>
    </lineage>
</organism>
<dbReference type="EMBL" id="CAXDID020000002">
    <property type="protein sequence ID" value="CAL5971063.1"/>
    <property type="molecule type" value="Genomic_DNA"/>
</dbReference>
<keyword evidence="3" id="KW-1185">Reference proteome</keyword>
<gene>
    <name evidence="1" type="ORF">HINF_LOCUS1003</name>
    <name evidence="2" type="ORF">HINF_LOCUS1009</name>
</gene>
<evidence type="ECO:0000313" key="2">
    <source>
        <dbReference type="EMBL" id="CAL5971069.1"/>
    </source>
</evidence>
<accession>A0ABP1GK35</accession>
<dbReference type="Proteomes" id="UP001642409">
    <property type="component" value="Unassembled WGS sequence"/>
</dbReference>
<evidence type="ECO:0000313" key="3">
    <source>
        <dbReference type="Proteomes" id="UP001642409"/>
    </source>
</evidence>
<comment type="caution">
    <text evidence="2">The sequence shown here is derived from an EMBL/GenBank/DDBJ whole genome shotgun (WGS) entry which is preliminary data.</text>
</comment>
<sequence>MISDQQINYLKQQQQQYLDQIVVNLSYNEQLYYYEQEHYQKIQIENNRKPIQLVYLQDQIIEKQLFSKRLQREILELYESSHPENSIIETIFKKHEIKMDYHTIEILLQIYDIARKQDYGSSKREMNVHLEFQTNNNRKAQEKHKKYE</sequence>
<protein>
    <submittedName>
        <fullName evidence="2">Hypothetical_protein</fullName>
    </submittedName>
</protein>